<gene>
    <name evidence="1" type="ORF">PC118_g5515</name>
</gene>
<organism evidence="1 2">
    <name type="scientific">Phytophthora cactorum</name>
    <dbReference type="NCBI Taxonomy" id="29920"/>
    <lineage>
        <taxon>Eukaryota</taxon>
        <taxon>Sar</taxon>
        <taxon>Stramenopiles</taxon>
        <taxon>Oomycota</taxon>
        <taxon>Peronosporomycetes</taxon>
        <taxon>Peronosporales</taxon>
        <taxon>Peronosporaceae</taxon>
        <taxon>Phytophthora</taxon>
    </lineage>
</organism>
<name>A0A8T1GBC2_9STRA</name>
<evidence type="ECO:0000313" key="2">
    <source>
        <dbReference type="Proteomes" id="UP000697107"/>
    </source>
</evidence>
<accession>A0A8T1GBC2</accession>
<dbReference type="AlphaFoldDB" id="A0A8T1GBC2"/>
<comment type="caution">
    <text evidence="1">The sequence shown here is derived from an EMBL/GenBank/DDBJ whole genome shotgun (WGS) entry which is preliminary data.</text>
</comment>
<proteinExistence type="predicted"/>
<protein>
    <submittedName>
        <fullName evidence="1">Uncharacterized protein</fullName>
    </submittedName>
</protein>
<evidence type="ECO:0000313" key="1">
    <source>
        <dbReference type="EMBL" id="KAG2990614.1"/>
    </source>
</evidence>
<reference evidence="1" key="1">
    <citation type="submission" date="2018-10" db="EMBL/GenBank/DDBJ databases">
        <title>Effector identification in a new, highly contiguous assembly of the strawberry crown rot pathogen Phytophthora cactorum.</title>
        <authorList>
            <person name="Armitage A.D."/>
            <person name="Nellist C.F."/>
            <person name="Bates H."/>
            <person name="Vickerstaff R.J."/>
            <person name="Harrison R.J."/>
        </authorList>
    </citation>
    <scope>NUCLEOTIDE SEQUENCE</scope>
    <source>
        <strain evidence="1">P415</strain>
    </source>
</reference>
<sequence length="79" mass="8334">MQGKYSAQSLENRLRALKRTYAVNGGGEDADSGSTDECGAGAARGRIVNYIQSWCGSAGLFRGLDNGGDTMPRSWSSSL</sequence>
<dbReference type="EMBL" id="RCML01000114">
    <property type="protein sequence ID" value="KAG2990614.1"/>
    <property type="molecule type" value="Genomic_DNA"/>
</dbReference>
<dbReference type="Proteomes" id="UP000697107">
    <property type="component" value="Unassembled WGS sequence"/>
</dbReference>